<dbReference type="EMBL" id="WTVN01000008">
    <property type="protein sequence ID" value="NMG43607.1"/>
    <property type="molecule type" value="Genomic_DNA"/>
</dbReference>
<dbReference type="Pfam" id="PF13511">
    <property type="entry name" value="DUF4124"/>
    <property type="match status" value="1"/>
</dbReference>
<feature type="compositionally biased region" description="Basic and acidic residues" evidence="1">
    <location>
        <begin position="80"/>
        <end position="96"/>
    </location>
</feature>
<evidence type="ECO:0000313" key="4">
    <source>
        <dbReference type="EMBL" id="NMG43607.1"/>
    </source>
</evidence>
<evidence type="ECO:0000256" key="2">
    <source>
        <dbReference type="SAM" id="SignalP"/>
    </source>
</evidence>
<proteinExistence type="predicted"/>
<reference evidence="4 5" key="1">
    <citation type="submission" date="2019-12" db="EMBL/GenBank/DDBJ databases">
        <title>Comparative genomics gives insights into the taxonomy of the Azoarcus-Aromatoleum group and reveals separate origins of nif in the plant-associated Azoarcus and non-plant-associated Aromatoleum sub-groups.</title>
        <authorList>
            <person name="Lafos M."/>
            <person name="Maluk M."/>
            <person name="Batista M."/>
            <person name="Junghare M."/>
            <person name="Carmona M."/>
            <person name="Faoro H."/>
            <person name="Cruz L.M."/>
            <person name="Battistoni F."/>
            <person name="De Souza E."/>
            <person name="Pedrosa F."/>
            <person name="Chen W.-M."/>
            <person name="Poole P.S."/>
            <person name="Dixon R.A."/>
            <person name="James E.K."/>
        </authorList>
    </citation>
    <scope>NUCLEOTIDE SEQUENCE [LARGE SCALE GENOMIC DNA]</scope>
    <source>
        <strain evidence="4 5">Td21</strain>
    </source>
</reference>
<dbReference type="Proteomes" id="UP000623795">
    <property type="component" value="Unassembled WGS sequence"/>
</dbReference>
<accession>A0ABX1PVY3</accession>
<evidence type="ECO:0000313" key="5">
    <source>
        <dbReference type="Proteomes" id="UP000623795"/>
    </source>
</evidence>
<feature type="domain" description="DUF4124" evidence="3">
    <location>
        <begin position="7"/>
        <end position="59"/>
    </location>
</feature>
<feature type="signal peptide" evidence="2">
    <location>
        <begin position="1"/>
        <end position="18"/>
    </location>
</feature>
<dbReference type="InterPro" id="IPR025392">
    <property type="entry name" value="DUF4124"/>
</dbReference>
<gene>
    <name evidence="4" type="ORF">GPA22_07660</name>
</gene>
<feature type="compositionally biased region" description="Low complexity" evidence="1">
    <location>
        <begin position="50"/>
        <end position="65"/>
    </location>
</feature>
<keyword evidence="2" id="KW-0732">Signal</keyword>
<dbReference type="SUPFAM" id="SSF57997">
    <property type="entry name" value="Tropomyosin"/>
    <property type="match status" value="1"/>
</dbReference>
<evidence type="ECO:0000259" key="3">
    <source>
        <dbReference type="Pfam" id="PF13511"/>
    </source>
</evidence>
<name>A0ABX1PVY3_9RHOO</name>
<feature type="region of interest" description="Disordered" evidence="1">
    <location>
        <begin position="47"/>
        <end position="116"/>
    </location>
</feature>
<keyword evidence="5" id="KW-1185">Reference proteome</keyword>
<evidence type="ECO:0000256" key="1">
    <source>
        <dbReference type="SAM" id="MobiDB-lite"/>
    </source>
</evidence>
<dbReference type="RefSeq" id="WP_169255501.1">
    <property type="nucleotide sequence ID" value="NZ_WTVN01000008.1"/>
</dbReference>
<organism evidence="4 5">
    <name type="scientific">Aromatoleum toluvorans</name>
    <dbReference type="NCBI Taxonomy" id="92002"/>
    <lineage>
        <taxon>Bacteria</taxon>
        <taxon>Pseudomonadati</taxon>
        <taxon>Pseudomonadota</taxon>
        <taxon>Betaproteobacteria</taxon>
        <taxon>Rhodocyclales</taxon>
        <taxon>Rhodocyclaceae</taxon>
        <taxon>Aromatoleum</taxon>
    </lineage>
</organism>
<feature type="compositionally biased region" description="Low complexity" evidence="1">
    <location>
        <begin position="98"/>
        <end position="109"/>
    </location>
</feature>
<protein>
    <submittedName>
        <fullName evidence="4">DUF4124 domain-containing protein</fullName>
    </submittedName>
</protein>
<comment type="caution">
    <text evidence="4">The sequence shown here is derived from an EMBL/GenBank/DDBJ whole genome shotgun (WGS) entry which is preliminary data.</text>
</comment>
<sequence>MRILPVLLLLLVSPLAQAQVYKCVDANGAVTYTNDRNQGRGCKQLAEDQAVSSVPAPARRSSSASQPTPSNFPRVSPDAQRARDDTRREILEKELTTEESALAEASKSLAETEGRYQGAERRLPVVQNRLQPLREKVELHQRNIDALKKELGNLK</sequence>
<feature type="chain" id="PRO_5045657593" evidence="2">
    <location>
        <begin position="19"/>
        <end position="155"/>
    </location>
</feature>